<reference evidence="2" key="2">
    <citation type="submission" date="2025-09" db="UniProtKB">
        <authorList>
            <consortium name="Ensembl"/>
        </authorList>
    </citation>
    <scope>IDENTIFICATION</scope>
</reference>
<dbReference type="STRING" id="94237.ENSMMOP00000009159"/>
<accession>A0A3Q3WK30</accession>
<dbReference type="AlphaFoldDB" id="A0A3Q3WK30"/>
<feature type="compositionally biased region" description="Polar residues" evidence="1">
    <location>
        <begin position="144"/>
        <end position="157"/>
    </location>
</feature>
<protein>
    <submittedName>
        <fullName evidence="2">Uncharacterized protein</fullName>
    </submittedName>
</protein>
<proteinExistence type="predicted"/>
<reference evidence="2" key="1">
    <citation type="submission" date="2025-08" db="UniProtKB">
        <authorList>
            <consortium name="Ensembl"/>
        </authorList>
    </citation>
    <scope>IDENTIFICATION</scope>
</reference>
<keyword evidence="3" id="KW-1185">Reference proteome</keyword>
<evidence type="ECO:0000313" key="2">
    <source>
        <dbReference type="Ensembl" id="ENSMMOP00000009159.1"/>
    </source>
</evidence>
<feature type="region of interest" description="Disordered" evidence="1">
    <location>
        <begin position="137"/>
        <end position="157"/>
    </location>
</feature>
<evidence type="ECO:0000256" key="1">
    <source>
        <dbReference type="SAM" id="MobiDB-lite"/>
    </source>
</evidence>
<organism evidence="2 3">
    <name type="scientific">Mola mola</name>
    <name type="common">Ocean sunfish</name>
    <name type="synonym">Tetraodon mola</name>
    <dbReference type="NCBI Taxonomy" id="94237"/>
    <lineage>
        <taxon>Eukaryota</taxon>
        <taxon>Metazoa</taxon>
        <taxon>Chordata</taxon>
        <taxon>Craniata</taxon>
        <taxon>Vertebrata</taxon>
        <taxon>Euteleostomi</taxon>
        <taxon>Actinopterygii</taxon>
        <taxon>Neopterygii</taxon>
        <taxon>Teleostei</taxon>
        <taxon>Neoteleostei</taxon>
        <taxon>Acanthomorphata</taxon>
        <taxon>Eupercaria</taxon>
        <taxon>Tetraodontiformes</taxon>
        <taxon>Molidae</taxon>
        <taxon>Mola</taxon>
    </lineage>
</organism>
<dbReference type="Ensembl" id="ENSMMOT00000009321.1">
    <property type="protein sequence ID" value="ENSMMOP00000009159.1"/>
    <property type="gene ID" value="ENSMMOG00000007084.1"/>
</dbReference>
<dbReference type="Proteomes" id="UP000261620">
    <property type="component" value="Unplaced"/>
</dbReference>
<evidence type="ECO:0000313" key="3">
    <source>
        <dbReference type="Proteomes" id="UP000261620"/>
    </source>
</evidence>
<name>A0A3Q3WK30_MOLML</name>
<sequence>MKQELLMRSPWRRSQCETLTHDSQGTGVTELRYTLPEEKLFCKFCSSSVDWKRNDTCEDRLMSKVHVGEKKKGKQLAAAIASRAITPPQTTIAAVDILAELRQKFLQYFVAVCAKADIPLEKLVSKHCREGGALPESPHFPTKYNKSNTAQFLRSHD</sequence>